<organism evidence="1 2">
    <name type="scientific">Pleuronectes platessa</name>
    <name type="common">European plaice</name>
    <dbReference type="NCBI Taxonomy" id="8262"/>
    <lineage>
        <taxon>Eukaryota</taxon>
        <taxon>Metazoa</taxon>
        <taxon>Chordata</taxon>
        <taxon>Craniata</taxon>
        <taxon>Vertebrata</taxon>
        <taxon>Euteleostomi</taxon>
        <taxon>Actinopterygii</taxon>
        <taxon>Neopterygii</taxon>
        <taxon>Teleostei</taxon>
        <taxon>Neoteleostei</taxon>
        <taxon>Acanthomorphata</taxon>
        <taxon>Carangaria</taxon>
        <taxon>Pleuronectiformes</taxon>
        <taxon>Pleuronectoidei</taxon>
        <taxon>Pleuronectidae</taxon>
        <taxon>Pleuronectes</taxon>
    </lineage>
</organism>
<dbReference type="AlphaFoldDB" id="A0A9N7YVK2"/>
<accession>A0A9N7YVK2</accession>
<sequence>MTEGITEAALKVVSLKGIVECGGREAGNIWGGSRRRAFTSSSGFILLSSVIWNTPTVLTRLKQHGISTRSTFN</sequence>
<proteinExistence type="predicted"/>
<dbReference type="EMBL" id="CADEAL010002380">
    <property type="protein sequence ID" value="CAB1440007.1"/>
    <property type="molecule type" value="Genomic_DNA"/>
</dbReference>
<dbReference type="Proteomes" id="UP001153269">
    <property type="component" value="Unassembled WGS sequence"/>
</dbReference>
<gene>
    <name evidence="1" type="ORF">PLEPLA_LOCUS27773</name>
</gene>
<comment type="caution">
    <text evidence="1">The sequence shown here is derived from an EMBL/GenBank/DDBJ whole genome shotgun (WGS) entry which is preliminary data.</text>
</comment>
<reference evidence="1" key="1">
    <citation type="submission" date="2020-03" db="EMBL/GenBank/DDBJ databases">
        <authorList>
            <person name="Weist P."/>
        </authorList>
    </citation>
    <scope>NUCLEOTIDE SEQUENCE</scope>
</reference>
<name>A0A9N7YVK2_PLEPL</name>
<protein>
    <submittedName>
        <fullName evidence="1">Uncharacterized protein</fullName>
    </submittedName>
</protein>
<evidence type="ECO:0000313" key="1">
    <source>
        <dbReference type="EMBL" id="CAB1440007.1"/>
    </source>
</evidence>
<keyword evidence="2" id="KW-1185">Reference proteome</keyword>
<evidence type="ECO:0000313" key="2">
    <source>
        <dbReference type="Proteomes" id="UP001153269"/>
    </source>
</evidence>